<protein>
    <submittedName>
        <fullName evidence="4">IgGFc_binding domain-containing protein</fullName>
    </submittedName>
</protein>
<feature type="region of interest" description="Disordered" evidence="1">
    <location>
        <begin position="463"/>
        <end position="578"/>
    </location>
</feature>
<feature type="compositionally biased region" description="Low complexity" evidence="1">
    <location>
        <begin position="694"/>
        <end position="708"/>
    </location>
</feature>
<evidence type="ECO:0000313" key="3">
    <source>
        <dbReference type="Proteomes" id="UP000025227"/>
    </source>
</evidence>
<keyword evidence="2" id="KW-0732">Signal</keyword>
<sequence>MQIIALLVLIIDTCCCLPESLGRSFIFGFIRDSNLDVDNQVLSITVLNGGDQDCHFNLTYRDDYSMSTPPRTTSFVVSKGMTEIPVPSWYCWQYDTPGMQVESGPNQLLTGASSCDVTVIANNYDQSTHQGDSFLVLPTSWAKSGSVFSFTLPPADNDPAALGYHHISIIPTEKDVNGTLTVMGTSPLPFSAKFGDQPTSYFAKKTPQSAPHTYHVEADGPILLLAGVTCAGNYRVCDHAAFMPHPLPTSDCYEEASIDDDHPASTTSGFYVDVSSVCTVVQNVTVSGNRGNLRKSVSVPVNQQSALIVVDPSFGEAIYFHAETSPNHITRYYDQSQYDKQGAFIGVVPSLSQYIFGNSTFYTRNDYDMLEVICAIAFCISAAVDSNPLMSLDRNFTTIPIHGTNFYTIRATIPTKGFHTLTSTSDTNGPYSYYVIGRTVNATYGYLGAINMPQVIPLPKTTYGPTTTSDNRSSRISASTGTTATPTRTSSTSASTMPTTDTHQTATASPSTSSTQSKPSTPTMPLSSSTISIMTPSPPSVNTTTSSYSHTTSRALSPATMTTFPPTTVNTTTSSYPHTTSRAVSSATMTTFPSTTVNTITSSYSHSTSRAVSSATMTTFHSTTPTTTITIPEALSTTSGTVLTLPSTTPLSNTSQTSNTVSTTPPTPPRSTSITLPISQGSSSMTQPSPPVTSPSTSSVSPTSSLSSPTTMEKTVLILVVAYLMSWAFPCSVCI</sequence>
<dbReference type="AlphaFoldDB" id="A0A7I5EB46"/>
<organism evidence="3 4">
    <name type="scientific">Haemonchus contortus</name>
    <name type="common">Barber pole worm</name>
    <dbReference type="NCBI Taxonomy" id="6289"/>
    <lineage>
        <taxon>Eukaryota</taxon>
        <taxon>Metazoa</taxon>
        <taxon>Ecdysozoa</taxon>
        <taxon>Nematoda</taxon>
        <taxon>Chromadorea</taxon>
        <taxon>Rhabditida</taxon>
        <taxon>Rhabditina</taxon>
        <taxon>Rhabditomorpha</taxon>
        <taxon>Strongyloidea</taxon>
        <taxon>Trichostrongylidae</taxon>
        <taxon>Haemonchus</taxon>
    </lineage>
</organism>
<feature type="signal peptide" evidence="2">
    <location>
        <begin position="1"/>
        <end position="16"/>
    </location>
</feature>
<reference evidence="4" key="1">
    <citation type="submission" date="2020-12" db="UniProtKB">
        <authorList>
            <consortium name="WormBaseParasite"/>
        </authorList>
    </citation>
    <scope>IDENTIFICATION</scope>
    <source>
        <strain evidence="4">MHco3</strain>
    </source>
</reference>
<evidence type="ECO:0000256" key="1">
    <source>
        <dbReference type="SAM" id="MobiDB-lite"/>
    </source>
</evidence>
<feature type="compositionally biased region" description="Low complexity" evidence="1">
    <location>
        <begin position="641"/>
        <end position="687"/>
    </location>
</feature>
<evidence type="ECO:0000256" key="2">
    <source>
        <dbReference type="SAM" id="SignalP"/>
    </source>
</evidence>
<feature type="region of interest" description="Disordered" evidence="1">
    <location>
        <begin position="641"/>
        <end position="708"/>
    </location>
</feature>
<feature type="compositionally biased region" description="Low complexity" evidence="1">
    <location>
        <begin position="477"/>
        <end position="578"/>
    </location>
</feature>
<feature type="chain" id="PRO_5029751605" evidence="2">
    <location>
        <begin position="17"/>
        <end position="735"/>
    </location>
</feature>
<dbReference type="OMA" id="NIHIARY"/>
<dbReference type="WBParaSite" id="HCON_00115800-00001">
    <property type="protein sequence ID" value="HCON_00115800-00001"/>
    <property type="gene ID" value="HCON_00115800"/>
</dbReference>
<keyword evidence="3" id="KW-1185">Reference proteome</keyword>
<feature type="compositionally biased region" description="Polar residues" evidence="1">
    <location>
        <begin position="463"/>
        <end position="476"/>
    </location>
</feature>
<dbReference type="Proteomes" id="UP000025227">
    <property type="component" value="Unplaced"/>
</dbReference>
<accession>A0A7I5EB46</accession>
<evidence type="ECO:0000313" key="4">
    <source>
        <dbReference type="WBParaSite" id="HCON_00115800-00001"/>
    </source>
</evidence>
<dbReference type="OrthoDB" id="5868818at2759"/>
<name>A0A7I5EB46_HAECO</name>
<proteinExistence type="predicted"/>